<feature type="signal peptide" evidence="1">
    <location>
        <begin position="1"/>
        <end position="22"/>
    </location>
</feature>
<keyword evidence="3" id="KW-1185">Reference proteome</keyword>
<evidence type="ECO:0000313" key="3">
    <source>
        <dbReference type="Proteomes" id="UP000772434"/>
    </source>
</evidence>
<comment type="caution">
    <text evidence="2">The sequence shown here is derived from an EMBL/GenBank/DDBJ whole genome shotgun (WGS) entry which is preliminary data.</text>
</comment>
<sequence length="242" mass="27561">MLLTLHWLGSVLLALLISPACAAPTPRGQSSTVKHSPTVEQPATYDVTVLHVNGDDVVSVIPEAAQKRIENFIHAMWEELEDSRGDKIRFMNLHLQYKDEVLKEEDKFNKGNMLYLRLHGGKFCGSGCYGYIVSPKGYNTVVGALITQMSENHYVVVHKPLPPGDHHRREKYRELLDQKYREFLTEFVPVKDWGIPRRKEEEREGKIHYTAYKENPADDHSITEAAMILMEMKAPEHPAPSG</sequence>
<evidence type="ECO:0000256" key="1">
    <source>
        <dbReference type="SAM" id="SignalP"/>
    </source>
</evidence>
<proteinExistence type="predicted"/>
<accession>A0A9P5PAZ0</accession>
<dbReference type="Proteomes" id="UP000772434">
    <property type="component" value="Unassembled WGS sequence"/>
</dbReference>
<reference evidence="2" key="1">
    <citation type="submission" date="2020-11" db="EMBL/GenBank/DDBJ databases">
        <authorList>
            <consortium name="DOE Joint Genome Institute"/>
            <person name="Ahrendt S."/>
            <person name="Riley R."/>
            <person name="Andreopoulos W."/>
            <person name="Labutti K."/>
            <person name="Pangilinan J."/>
            <person name="Ruiz-Duenas F.J."/>
            <person name="Barrasa J.M."/>
            <person name="Sanchez-Garcia M."/>
            <person name="Camarero S."/>
            <person name="Miyauchi S."/>
            <person name="Serrano A."/>
            <person name="Linde D."/>
            <person name="Babiker R."/>
            <person name="Drula E."/>
            <person name="Ayuso-Fernandez I."/>
            <person name="Pacheco R."/>
            <person name="Padilla G."/>
            <person name="Ferreira P."/>
            <person name="Barriuso J."/>
            <person name="Kellner H."/>
            <person name="Castanera R."/>
            <person name="Alfaro M."/>
            <person name="Ramirez L."/>
            <person name="Pisabarro A.G."/>
            <person name="Kuo A."/>
            <person name="Tritt A."/>
            <person name="Lipzen A."/>
            <person name="He G."/>
            <person name="Yan M."/>
            <person name="Ng V."/>
            <person name="Cullen D."/>
            <person name="Martin F."/>
            <person name="Rosso M.-N."/>
            <person name="Henrissat B."/>
            <person name="Hibbett D."/>
            <person name="Martinez A.T."/>
            <person name="Grigoriev I.V."/>
        </authorList>
    </citation>
    <scope>NUCLEOTIDE SEQUENCE</scope>
    <source>
        <strain evidence="2">AH 40177</strain>
    </source>
</reference>
<dbReference type="EMBL" id="JADNRY010000263">
    <property type="protein sequence ID" value="KAF9060039.1"/>
    <property type="molecule type" value="Genomic_DNA"/>
</dbReference>
<organism evidence="2 3">
    <name type="scientific">Rhodocollybia butyracea</name>
    <dbReference type="NCBI Taxonomy" id="206335"/>
    <lineage>
        <taxon>Eukaryota</taxon>
        <taxon>Fungi</taxon>
        <taxon>Dikarya</taxon>
        <taxon>Basidiomycota</taxon>
        <taxon>Agaricomycotina</taxon>
        <taxon>Agaricomycetes</taxon>
        <taxon>Agaricomycetidae</taxon>
        <taxon>Agaricales</taxon>
        <taxon>Marasmiineae</taxon>
        <taxon>Omphalotaceae</taxon>
        <taxon>Rhodocollybia</taxon>
    </lineage>
</organism>
<feature type="chain" id="PRO_5040317415" evidence="1">
    <location>
        <begin position="23"/>
        <end position="242"/>
    </location>
</feature>
<name>A0A9P5PAZ0_9AGAR</name>
<keyword evidence="1" id="KW-0732">Signal</keyword>
<dbReference type="AlphaFoldDB" id="A0A9P5PAZ0"/>
<evidence type="ECO:0000313" key="2">
    <source>
        <dbReference type="EMBL" id="KAF9060039.1"/>
    </source>
</evidence>
<protein>
    <submittedName>
        <fullName evidence="2">Uncharacterized protein</fullName>
    </submittedName>
</protein>
<gene>
    <name evidence="2" type="ORF">BDP27DRAFT_1430530</name>
</gene>